<dbReference type="SUPFAM" id="SSF50998">
    <property type="entry name" value="Quinoprotein alcohol dehydrogenase-like"/>
    <property type="match status" value="1"/>
</dbReference>
<protein>
    <submittedName>
        <fullName evidence="5">Uncharacterized protein</fullName>
    </submittedName>
</protein>
<name>A0A835UBP7_VANPL</name>
<evidence type="ECO:0000313" key="5">
    <source>
        <dbReference type="EMBL" id="KAG0453476.1"/>
    </source>
</evidence>
<dbReference type="GO" id="GO:0016567">
    <property type="term" value="P:protein ubiquitination"/>
    <property type="evidence" value="ECO:0007669"/>
    <property type="project" value="InterPro"/>
</dbReference>
<dbReference type="AlphaFoldDB" id="A0A835UBP7"/>
<evidence type="ECO:0000256" key="2">
    <source>
        <dbReference type="ARBA" id="ARBA00023242"/>
    </source>
</evidence>
<dbReference type="Gene3D" id="2.130.10.10">
    <property type="entry name" value="YVTN repeat-like/Quinoprotein amine dehydrogenase"/>
    <property type="match status" value="1"/>
</dbReference>
<accession>A0A835UBP7</accession>
<keyword evidence="4" id="KW-0812">Transmembrane</keyword>
<gene>
    <name evidence="5" type="ORF">HPP92_024780</name>
</gene>
<keyword evidence="4" id="KW-1133">Transmembrane helix</keyword>
<keyword evidence="4" id="KW-0472">Membrane</keyword>
<sequence>MSASSKSSVANTELDISQHASKCTVDLDSVVKTPIVLPMKRKFVEVKDPSSTTPTAKRLAMAEFSSPPGLQNSSFGRRNSPAVDGNIQYSIGSLTPRSLSNRLIASSIPVDNDDTHLLGTSGAPVSAISQSSLPGEQFLGNTERMTLDSLVVQYLKHQHRQCPAPITTLPPLSLLHSHVCPEPSRSLNAPANVTARVGTCELGKQHRGIHTSRRDRQFVYSRFRPCRTCRDDVALLTSITFWVIPTTLPPEVTRSSLSVDTQLILSSGSFDVKLWDASSVSNGPFQTFDGCKTARFSHAGTSFAALSTDASSREVLLYDIQTCNVELKLSDTSSNPSGIGRGHTQSLIHFSPLDTMLLWNGVLWDRRSAGPLHRFDQFTDYGGGGFHPSGNEVILNSEVWDLLPGDVIYAILRRNLEDVTSAVNTRRGRHPLFPAFRTIDATNYCDIATVQVDRCVLDFAADPTDSYVGVIAMDDHEDMFSSARLYEIGRRRPTDDDSDPDDGGDTDDEEDEEDDTDADIDEVLGGESDIEGDSDSEDASNDEDDEDIESGDEMDEEADFNLDDVELEGRPRGVGDYCRQRRRRRGRQWFGIVQQRWRRGFLIQWLWILSLISAASCNYGIFVTSISSN</sequence>
<dbReference type="InterPro" id="IPR015943">
    <property type="entry name" value="WD40/YVTN_repeat-like_dom_sf"/>
</dbReference>
<dbReference type="PANTHER" id="PTHR13129:SF4">
    <property type="entry name" value="DDB1- AND CUL4-ASSOCIATED FACTOR 1"/>
    <property type="match status" value="1"/>
</dbReference>
<dbReference type="Proteomes" id="UP000639772">
    <property type="component" value="Unassembled WGS sequence"/>
</dbReference>
<comment type="caution">
    <text evidence="5">The sequence shown here is derived from an EMBL/GenBank/DDBJ whole genome shotgun (WGS) entry which is preliminary data.</text>
</comment>
<dbReference type="InterPro" id="IPR011047">
    <property type="entry name" value="Quinoprotein_ADH-like_sf"/>
</dbReference>
<feature type="compositionally biased region" description="Acidic residues" evidence="3">
    <location>
        <begin position="496"/>
        <end position="558"/>
    </location>
</feature>
<dbReference type="OrthoDB" id="27563at2759"/>
<dbReference type="PANTHER" id="PTHR13129">
    <property type="entry name" value="VPRBP PROTEIN-RELATED"/>
    <property type="match status" value="1"/>
</dbReference>
<evidence type="ECO:0000256" key="4">
    <source>
        <dbReference type="SAM" id="Phobius"/>
    </source>
</evidence>
<proteinExistence type="predicted"/>
<feature type="region of interest" description="Disordered" evidence="3">
    <location>
        <begin position="488"/>
        <end position="558"/>
    </location>
</feature>
<reference evidence="5 6" key="1">
    <citation type="journal article" date="2020" name="Nat. Food">
        <title>A phased Vanilla planifolia genome enables genetic improvement of flavour and production.</title>
        <authorList>
            <person name="Hasing T."/>
            <person name="Tang H."/>
            <person name="Brym M."/>
            <person name="Khazi F."/>
            <person name="Huang T."/>
            <person name="Chambers A.H."/>
        </authorList>
    </citation>
    <scope>NUCLEOTIDE SEQUENCE [LARGE SCALE GENOMIC DNA]</scope>
    <source>
        <tissue evidence="5">Leaf</tissue>
    </source>
</reference>
<evidence type="ECO:0000256" key="3">
    <source>
        <dbReference type="SAM" id="MobiDB-lite"/>
    </source>
</evidence>
<dbReference type="GO" id="GO:0005634">
    <property type="term" value="C:nucleus"/>
    <property type="evidence" value="ECO:0007669"/>
    <property type="project" value="UniProtKB-SubCell"/>
</dbReference>
<dbReference type="InterPro" id="IPR033270">
    <property type="entry name" value="VPRBP/DCAF1"/>
</dbReference>
<organism evidence="5 6">
    <name type="scientific">Vanilla planifolia</name>
    <name type="common">Vanilla</name>
    <dbReference type="NCBI Taxonomy" id="51239"/>
    <lineage>
        <taxon>Eukaryota</taxon>
        <taxon>Viridiplantae</taxon>
        <taxon>Streptophyta</taxon>
        <taxon>Embryophyta</taxon>
        <taxon>Tracheophyta</taxon>
        <taxon>Spermatophyta</taxon>
        <taxon>Magnoliopsida</taxon>
        <taxon>Liliopsida</taxon>
        <taxon>Asparagales</taxon>
        <taxon>Orchidaceae</taxon>
        <taxon>Vanilloideae</taxon>
        <taxon>Vanilleae</taxon>
        <taxon>Vanilla</taxon>
    </lineage>
</organism>
<evidence type="ECO:0000313" key="6">
    <source>
        <dbReference type="Proteomes" id="UP000639772"/>
    </source>
</evidence>
<keyword evidence="2" id="KW-0539">Nucleus</keyword>
<dbReference type="EMBL" id="JADCNM010000014">
    <property type="protein sequence ID" value="KAG0453476.1"/>
    <property type="molecule type" value="Genomic_DNA"/>
</dbReference>
<feature type="transmembrane region" description="Helical" evidence="4">
    <location>
        <begin position="605"/>
        <end position="626"/>
    </location>
</feature>
<evidence type="ECO:0000256" key="1">
    <source>
        <dbReference type="ARBA" id="ARBA00004123"/>
    </source>
</evidence>
<dbReference type="GO" id="GO:0080008">
    <property type="term" value="C:Cul4-RING E3 ubiquitin ligase complex"/>
    <property type="evidence" value="ECO:0007669"/>
    <property type="project" value="TreeGrafter"/>
</dbReference>
<comment type="subcellular location">
    <subcellularLocation>
        <location evidence="1">Nucleus</location>
    </subcellularLocation>
</comment>